<sequence>MSHMVNVCMRELTKLKDKMQVNKSFLFRNTGSREVCPQEQEQEVKTASKSDVKSPVEAKREYNGFSESTIFMIMDRFAPS</sequence>
<evidence type="ECO:0000313" key="3">
    <source>
        <dbReference type="Proteomes" id="UP000593563"/>
    </source>
</evidence>
<dbReference type="EMBL" id="WRXP01000197">
    <property type="protein sequence ID" value="KAF1002929.1"/>
    <property type="molecule type" value="Genomic_DNA"/>
</dbReference>
<comment type="caution">
    <text evidence="2">The sequence shown here is derived from an EMBL/GenBank/DDBJ whole genome shotgun (WGS) entry which is preliminary data.</text>
</comment>
<evidence type="ECO:0000313" key="2">
    <source>
        <dbReference type="EMBL" id="KAF1002929.1"/>
    </source>
</evidence>
<name>A0A6L5BB19_APIGR</name>
<feature type="region of interest" description="Disordered" evidence="1">
    <location>
        <begin position="36"/>
        <end position="58"/>
    </location>
</feature>
<dbReference type="PANTHER" id="PTHR36346:SF2">
    <property type="entry name" value="EXPRESSED PROTEIN"/>
    <property type="match status" value="1"/>
</dbReference>
<keyword evidence="3" id="KW-1185">Reference proteome</keyword>
<reference evidence="2" key="1">
    <citation type="submission" date="2020-01" db="EMBL/GenBank/DDBJ databases">
        <title>The Celery Genome Sequence Reveals Sequential Paleo-tetraploidization, Resistance Gene Elimination, Karyotype Evolution, and Functional Innovation in Apiales.</title>
        <authorList>
            <person name="Song X."/>
        </authorList>
    </citation>
    <scope>NUCLEOTIDE SEQUENCE</scope>
    <source>
        <tissue evidence="2">Leaf</tissue>
    </source>
</reference>
<accession>A0A6L5BB19</accession>
<protein>
    <submittedName>
        <fullName evidence="2">Uncharacterized protein</fullName>
    </submittedName>
</protein>
<gene>
    <name evidence="2" type="ORF">AG4045_012296</name>
</gene>
<organism evidence="2 3">
    <name type="scientific">Apium graveolens</name>
    <name type="common">Celery</name>
    <dbReference type="NCBI Taxonomy" id="4045"/>
    <lineage>
        <taxon>Eukaryota</taxon>
        <taxon>Viridiplantae</taxon>
        <taxon>Streptophyta</taxon>
        <taxon>Embryophyta</taxon>
        <taxon>Tracheophyta</taxon>
        <taxon>Spermatophyta</taxon>
        <taxon>Magnoliopsida</taxon>
        <taxon>eudicotyledons</taxon>
        <taxon>Gunneridae</taxon>
        <taxon>Pentapetalae</taxon>
        <taxon>asterids</taxon>
        <taxon>campanulids</taxon>
        <taxon>Apiales</taxon>
        <taxon>Apiaceae</taxon>
        <taxon>Apioideae</taxon>
        <taxon>apioid superclade</taxon>
        <taxon>Apieae</taxon>
        <taxon>Apium</taxon>
    </lineage>
</organism>
<dbReference type="PANTHER" id="PTHR36346">
    <property type="entry name" value="EXPRESSED PROTEIN"/>
    <property type="match status" value="1"/>
</dbReference>
<feature type="compositionally biased region" description="Basic and acidic residues" evidence="1">
    <location>
        <begin position="42"/>
        <end position="58"/>
    </location>
</feature>
<dbReference type="Proteomes" id="UP000593563">
    <property type="component" value="Unassembled WGS sequence"/>
</dbReference>
<dbReference type="AlphaFoldDB" id="A0A6L5BB19"/>
<evidence type="ECO:0000256" key="1">
    <source>
        <dbReference type="SAM" id="MobiDB-lite"/>
    </source>
</evidence>
<proteinExistence type="predicted"/>